<feature type="signal peptide" evidence="1">
    <location>
        <begin position="1"/>
        <end position="21"/>
    </location>
</feature>
<accession>A0ABU2TD60</accession>
<reference evidence="2" key="1">
    <citation type="submission" date="2024-05" db="EMBL/GenBank/DDBJ databases">
        <title>30 novel species of actinomycetes from the DSMZ collection.</title>
        <authorList>
            <person name="Nouioui I."/>
        </authorList>
    </citation>
    <scope>NUCLEOTIDE SEQUENCE</scope>
    <source>
        <strain evidence="2">DSM 41527</strain>
    </source>
</reference>
<evidence type="ECO:0008006" key="4">
    <source>
        <dbReference type="Google" id="ProtNLM"/>
    </source>
</evidence>
<evidence type="ECO:0000313" key="2">
    <source>
        <dbReference type="EMBL" id="MDT0458878.1"/>
    </source>
</evidence>
<dbReference type="RefSeq" id="WP_311625946.1">
    <property type="nucleotide sequence ID" value="NZ_JAVRFE010000036.1"/>
</dbReference>
<gene>
    <name evidence="2" type="ORF">RM550_24660</name>
</gene>
<protein>
    <recommendedName>
        <fullName evidence="4">Secreted protein</fullName>
    </recommendedName>
</protein>
<keyword evidence="3" id="KW-1185">Reference proteome</keyword>
<comment type="caution">
    <text evidence="2">The sequence shown here is derived from an EMBL/GenBank/DDBJ whole genome shotgun (WGS) entry which is preliminary data.</text>
</comment>
<evidence type="ECO:0000256" key="1">
    <source>
        <dbReference type="SAM" id="SignalP"/>
    </source>
</evidence>
<proteinExistence type="predicted"/>
<organism evidence="2 3">
    <name type="scientific">Streptomyces mooreae</name>
    <dbReference type="NCBI Taxonomy" id="3075523"/>
    <lineage>
        <taxon>Bacteria</taxon>
        <taxon>Bacillati</taxon>
        <taxon>Actinomycetota</taxon>
        <taxon>Actinomycetes</taxon>
        <taxon>Kitasatosporales</taxon>
        <taxon>Streptomycetaceae</taxon>
        <taxon>Streptomyces</taxon>
    </lineage>
</organism>
<dbReference type="EMBL" id="JAVRFE010000036">
    <property type="protein sequence ID" value="MDT0458878.1"/>
    <property type="molecule type" value="Genomic_DNA"/>
</dbReference>
<evidence type="ECO:0000313" key="3">
    <source>
        <dbReference type="Proteomes" id="UP001180551"/>
    </source>
</evidence>
<feature type="chain" id="PRO_5047375837" description="Secreted protein" evidence="1">
    <location>
        <begin position="22"/>
        <end position="94"/>
    </location>
</feature>
<name>A0ABU2TD60_9ACTN</name>
<keyword evidence="1" id="KW-0732">Signal</keyword>
<sequence length="94" mass="9179">MYAALVLTAGASGLAVSSASAAPVAPTAPPTGQGISVLSTLDSLGVAPVPAKYQGQMPTVTGQLTGLQHLHDLSQLHQVTDLAAPAAGLLPVVA</sequence>
<dbReference type="Proteomes" id="UP001180551">
    <property type="component" value="Unassembled WGS sequence"/>
</dbReference>